<feature type="transmembrane region" description="Helical" evidence="1">
    <location>
        <begin position="236"/>
        <end position="256"/>
    </location>
</feature>
<keyword evidence="1" id="KW-0812">Transmembrane</keyword>
<name>A0A811YBJ5_NYCPR</name>
<keyword evidence="1" id="KW-0472">Membrane</keyword>
<organism evidence="2 3">
    <name type="scientific">Nyctereutes procyonoides</name>
    <name type="common">Raccoon dog</name>
    <name type="synonym">Canis procyonoides</name>
    <dbReference type="NCBI Taxonomy" id="34880"/>
    <lineage>
        <taxon>Eukaryota</taxon>
        <taxon>Metazoa</taxon>
        <taxon>Chordata</taxon>
        <taxon>Craniata</taxon>
        <taxon>Vertebrata</taxon>
        <taxon>Euteleostomi</taxon>
        <taxon>Mammalia</taxon>
        <taxon>Eutheria</taxon>
        <taxon>Laurasiatheria</taxon>
        <taxon>Carnivora</taxon>
        <taxon>Caniformia</taxon>
        <taxon>Canidae</taxon>
        <taxon>Nyctereutes</taxon>
    </lineage>
</organism>
<dbReference type="PANTHER" id="PTHR14911:SF13">
    <property type="entry name" value="TRNA (GUANINE(6)-N2)-METHYLTRANSFERASE THUMP3"/>
    <property type="match status" value="1"/>
</dbReference>
<keyword evidence="1" id="KW-1133">Transmembrane helix</keyword>
<dbReference type="SUPFAM" id="SSF143437">
    <property type="entry name" value="THUMP domain-like"/>
    <property type="match status" value="1"/>
</dbReference>
<evidence type="ECO:0000313" key="3">
    <source>
        <dbReference type="Proteomes" id="UP000645828"/>
    </source>
</evidence>
<dbReference type="AlphaFoldDB" id="A0A811YBJ5"/>
<proteinExistence type="predicted"/>
<dbReference type="GO" id="GO:0030488">
    <property type="term" value="P:tRNA methylation"/>
    <property type="evidence" value="ECO:0007669"/>
    <property type="project" value="TreeGrafter"/>
</dbReference>
<gene>
    <name evidence="2" type="ORF">NYPRO_LOCUS5611</name>
</gene>
<sequence>MREKLGSYCKLSKDRDKIYLDISVESLAQEFKDYQFKETKEEDLTDFEELDGKLPRSDPLKSHATGQERNCFSSNKAARDFGGAVQDYFKWKADMTNFDVEVLLNTHDKLNITYFEPTTLRSTLANGMLRFCAPQPINIIRGLLNGLTCHIAGDNNLLTVNRAADNISSLLTKSQSKEGKVSWGLTGSVDIIVTNMPFGRRMAALLTQDKKCFAKALSGIGHVWWEGTYCLGEHRVSLFFIYYYFLMFFFCIIFYWSSICQHIV</sequence>
<dbReference type="PANTHER" id="PTHR14911">
    <property type="entry name" value="THUMP DOMAIN-CONTAINING"/>
    <property type="match status" value="1"/>
</dbReference>
<dbReference type="GO" id="GO:0016423">
    <property type="term" value="F:tRNA (guanine) methyltransferase activity"/>
    <property type="evidence" value="ECO:0007669"/>
    <property type="project" value="TreeGrafter"/>
</dbReference>
<dbReference type="Proteomes" id="UP000645828">
    <property type="component" value="Unassembled WGS sequence"/>
</dbReference>
<comment type="caution">
    <text evidence="2">The sequence shown here is derived from an EMBL/GenBank/DDBJ whole genome shotgun (WGS) entry which is preliminary data.</text>
</comment>
<evidence type="ECO:0000313" key="2">
    <source>
        <dbReference type="EMBL" id="CAD7672816.1"/>
    </source>
</evidence>
<keyword evidence="3" id="KW-1185">Reference proteome</keyword>
<evidence type="ECO:0000256" key="1">
    <source>
        <dbReference type="SAM" id="Phobius"/>
    </source>
</evidence>
<dbReference type="EMBL" id="CAJHUB010000669">
    <property type="protein sequence ID" value="CAD7672816.1"/>
    <property type="molecule type" value="Genomic_DNA"/>
</dbReference>
<reference evidence="2" key="1">
    <citation type="submission" date="2020-12" db="EMBL/GenBank/DDBJ databases">
        <authorList>
            <consortium name="Molecular Ecology Group"/>
        </authorList>
    </citation>
    <scope>NUCLEOTIDE SEQUENCE</scope>
    <source>
        <strain evidence="2">TBG_1078</strain>
    </source>
</reference>
<protein>
    <submittedName>
        <fullName evidence="2">(raccoon dog) hypothetical protein</fullName>
    </submittedName>
</protein>
<accession>A0A811YBJ5</accession>